<reference evidence="2 3" key="1">
    <citation type="submission" date="2015-04" db="EMBL/GenBank/DDBJ databases">
        <title>Complete genome sequence of Schizopora paradoxa KUC8140, a cosmopolitan wood degrader in East Asia.</title>
        <authorList>
            <consortium name="DOE Joint Genome Institute"/>
            <person name="Min B."/>
            <person name="Park H."/>
            <person name="Jang Y."/>
            <person name="Kim J.-J."/>
            <person name="Kim K.H."/>
            <person name="Pangilinan J."/>
            <person name="Lipzen A."/>
            <person name="Riley R."/>
            <person name="Grigoriev I.V."/>
            <person name="Spatafora J.W."/>
            <person name="Choi I.-G."/>
        </authorList>
    </citation>
    <scope>NUCLEOTIDE SEQUENCE [LARGE SCALE GENOMIC DNA]</scope>
    <source>
        <strain evidence="2 3">KUC8140</strain>
    </source>
</reference>
<evidence type="ECO:0000256" key="1">
    <source>
        <dbReference type="SAM" id="SignalP"/>
    </source>
</evidence>
<name>A0A0H2R0V5_9AGAM</name>
<keyword evidence="3" id="KW-1185">Reference proteome</keyword>
<keyword evidence="1" id="KW-0732">Signal</keyword>
<dbReference type="Proteomes" id="UP000053477">
    <property type="component" value="Unassembled WGS sequence"/>
</dbReference>
<feature type="chain" id="PRO_5005201601" description="Secreted protein" evidence="1">
    <location>
        <begin position="32"/>
        <end position="82"/>
    </location>
</feature>
<dbReference type="AlphaFoldDB" id="A0A0H2R0V5"/>
<proteinExistence type="predicted"/>
<dbReference type="EMBL" id="KQ086322">
    <property type="protein sequence ID" value="KLO05349.1"/>
    <property type="molecule type" value="Genomic_DNA"/>
</dbReference>
<evidence type="ECO:0000313" key="3">
    <source>
        <dbReference type="Proteomes" id="UP000053477"/>
    </source>
</evidence>
<organism evidence="2 3">
    <name type="scientific">Schizopora paradoxa</name>
    <dbReference type="NCBI Taxonomy" id="27342"/>
    <lineage>
        <taxon>Eukaryota</taxon>
        <taxon>Fungi</taxon>
        <taxon>Dikarya</taxon>
        <taxon>Basidiomycota</taxon>
        <taxon>Agaricomycotina</taxon>
        <taxon>Agaricomycetes</taxon>
        <taxon>Hymenochaetales</taxon>
        <taxon>Schizoporaceae</taxon>
        <taxon>Schizopora</taxon>
    </lineage>
</organism>
<accession>A0A0H2R0V5</accession>
<protein>
    <recommendedName>
        <fullName evidence="4">Secreted protein</fullName>
    </recommendedName>
</protein>
<dbReference type="InParanoid" id="A0A0H2R0V5"/>
<feature type="signal peptide" evidence="1">
    <location>
        <begin position="1"/>
        <end position="31"/>
    </location>
</feature>
<evidence type="ECO:0000313" key="2">
    <source>
        <dbReference type="EMBL" id="KLO05349.1"/>
    </source>
</evidence>
<evidence type="ECO:0008006" key="4">
    <source>
        <dbReference type="Google" id="ProtNLM"/>
    </source>
</evidence>
<gene>
    <name evidence="2" type="ORF">SCHPADRAFT_911107</name>
</gene>
<sequence>MEIRRSACTWLGPLSTISWFILFVSRSPTRAQTPDSKKGCFCEEMELHQAFCHQRLSEQTAASVFLMYGDEFFVNLSHPNRS</sequence>